<dbReference type="Pfam" id="PF02312">
    <property type="entry name" value="CBF_beta"/>
    <property type="match status" value="1"/>
</dbReference>
<gene>
    <name evidence="1" type="ORF">HPBE_LOCUS11006</name>
</gene>
<protein>
    <submittedName>
        <fullName evidence="3">AP_endonuc_2 domain-containing protein</fullName>
    </submittedName>
</protein>
<sequence>MLASVPNPREVFQNDEFLVQLAQQCNVRFSPFEHAPLDERQERFREALTFIEAGVNLSLEISTSTTSGNKVRNSRKKDFGTSECINANYIDELVHLEQFFNFSRSSQIIFDHKFDFSAEF</sequence>
<dbReference type="InterPro" id="IPR036552">
    <property type="entry name" value="CBF_bsu_sf"/>
</dbReference>
<dbReference type="GO" id="GO:0005634">
    <property type="term" value="C:nucleus"/>
    <property type="evidence" value="ECO:0007669"/>
    <property type="project" value="InterPro"/>
</dbReference>
<name>A0A183FSQ2_HELPZ</name>
<evidence type="ECO:0000313" key="3">
    <source>
        <dbReference type="WBParaSite" id="HPBE_0001100501-mRNA-1"/>
    </source>
</evidence>
<dbReference type="SUPFAM" id="SSF50723">
    <property type="entry name" value="Core binding factor beta, CBF"/>
    <property type="match status" value="1"/>
</dbReference>
<keyword evidence="2" id="KW-1185">Reference proteome</keyword>
<reference evidence="1 2" key="1">
    <citation type="submission" date="2018-11" db="EMBL/GenBank/DDBJ databases">
        <authorList>
            <consortium name="Pathogen Informatics"/>
        </authorList>
    </citation>
    <scope>NUCLEOTIDE SEQUENCE [LARGE SCALE GENOMIC DNA]</scope>
</reference>
<accession>A0A183FSQ2</accession>
<proteinExistence type="predicted"/>
<reference evidence="3" key="2">
    <citation type="submission" date="2019-09" db="UniProtKB">
        <authorList>
            <consortium name="WormBaseParasite"/>
        </authorList>
    </citation>
    <scope>IDENTIFICATION</scope>
</reference>
<accession>A0A3P7YGH8</accession>
<dbReference type="InterPro" id="IPR003417">
    <property type="entry name" value="CBF_beta"/>
</dbReference>
<evidence type="ECO:0000313" key="1">
    <source>
        <dbReference type="EMBL" id="VDO87110.1"/>
    </source>
</evidence>
<organism evidence="2 3">
    <name type="scientific">Heligmosomoides polygyrus</name>
    <name type="common">Parasitic roundworm</name>
    <dbReference type="NCBI Taxonomy" id="6339"/>
    <lineage>
        <taxon>Eukaryota</taxon>
        <taxon>Metazoa</taxon>
        <taxon>Ecdysozoa</taxon>
        <taxon>Nematoda</taxon>
        <taxon>Chromadorea</taxon>
        <taxon>Rhabditida</taxon>
        <taxon>Rhabditina</taxon>
        <taxon>Rhabditomorpha</taxon>
        <taxon>Strongyloidea</taxon>
        <taxon>Heligmosomidae</taxon>
        <taxon>Heligmosomoides</taxon>
    </lineage>
</organism>
<dbReference type="WBParaSite" id="HPBE_0001100501-mRNA-1">
    <property type="protein sequence ID" value="HPBE_0001100501-mRNA-1"/>
    <property type="gene ID" value="HPBE_0001100501"/>
</dbReference>
<dbReference type="Gene3D" id="2.40.250.10">
    <property type="entry name" value="Core binding factor, beta subunit"/>
    <property type="match status" value="1"/>
</dbReference>
<dbReference type="AlphaFoldDB" id="A0A183FSQ2"/>
<dbReference type="Proteomes" id="UP000050761">
    <property type="component" value="Unassembled WGS sequence"/>
</dbReference>
<evidence type="ECO:0000313" key="2">
    <source>
        <dbReference type="Proteomes" id="UP000050761"/>
    </source>
</evidence>
<dbReference type="OrthoDB" id="5789213at2759"/>
<dbReference type="GO" id="GO:0003713">
    <property type="term" value="F:transcription coactivator activity"/>
    <property type="evidence" value="ECO:0007669"/>
    <property type="project" value="InterPro"/>
</dbReference>
<dbReference type="EMBL" id="UZAH01026950">
    <property type="protein sequence ID" value="VDO87110.1"/>
    <property type="molecule type" value="Genomic_DNA"/>
</dbReference>